<dbReference type="AlphaFoldDB" id="T0I0Y2"/>
<evidence type="ECO:0000313" key="3">
    <source>
        <dbReference type="EMBL" id="EQB03379.1"/>
    </source>
</evidence>
<dbReference type="PATRIC" id="fig|1114964.3.peg.1225"/>
<sequence length="291" mass="32124">MLIIARYINAIMHPAELMHQLLPHPIAKPWGRDRLPDWLGDVRGERIGEVIFTGGSSEQQDLLVKYILTSERLSIQVHPDDATARREGHAHGKDEAWYILDCKPGATIGLGFREAATQDDVRAAIAAGMLEKMIDWRPVFPGEFYMVPAGTVHAIGADIMLVEVQCNADITYRLYDYGRDRPLHVEQALACARLERYALPVPHIAADEERELLTAGHGPFGLRHVAFRAGEEIVAHDSCAAWFVPLEGTGSLSGAQWKNGECWILEAGDRLYAQSDGSALIAVPNANSKMP</sequence>
<comment type="caution">
    <text evidence="3">The sequence shown here is derived from an EMBL/GenBank/DDBJ whole genome shotgun (WGS) entry which is preliminary data.</text>
</comment>
<protein>
    <recommendedName>
        <fullName evidence="5">Mannose-6-phosphate isomerase</fullName>
    </recommendedName>
</protein>
<gene>
    <name evidence="3" type="ORF">L485_06320</name>
</gene>
<dbReference type="GO" id="GO:0046872">
    <property type="term" value="F:metal ion binding"/>
    <property type="evidence" value="ECO:0007669"/>
    <property type="project" value="UniProtKB-KW"/>
</dbReference>
<dbReference type="SUPFAM" id="SSF51182">
    <property type="entry name" value="RmlC-like cupins"/>
    <property type="match status" value="1"/>
</dbReference>
<keyword evidence="4" id="KW-1185">Reference proteome</keyword>
<accession>T0I0Y2</accession>
<dbReference type="Proteomes" id="UP000015524">
    <property type="component" value="Unassembled WGS sequence"/>
</dbReference>
<organism evidence="3 4">
    <name type="scientific">Sphingobium baderi LL03</name>
    <dbReference type="NCBI Taxonomy" id="1114964"/>
    <lineage>
        <taxon>Bacteria</taxon>
        <taxon>Pseudomonadati</taxon>
        <taxon>Pseudomonadota</taxon>
        <taxon>Alphaproteobacteria</taxon>
        <taxon>Sphingomonadales</taxon>
        <taxon>Sphingomonadaceae</taxon>
        <taxon>Sphingobium</taxon>
    </lineage>
</organism>
<reference evidence="3 4" key="1">
    <citation type="journal article" date="2013" name="Genome Announc.">
        <title>Draft Genome Sequence of a Hexachlorocyclohexane-Degrading Bacterium, Sphingobium baderi Strain LL03T.</title>
        <authorList>
            <person name="Kaur J."/>
            <person name="Verma H."/>
            <person name="Tripathi C."/>
            <person name="Khurana J.P."/>
            <person name="Lal R."/>
        </authorList>
    </citation>
    <scope>NUCLEOTIDE SEQUENCE [LARGE SCALE GENOMIC DNA]</scope>
    <source>
        <strain evidence="3 4">LL03</strain>
    </source>
</reference>
<proteinExistence type="predicted"/>
<name>T0I0Y2_9SPHN</name>
<dbReference type="InterPro" id="IPR014710">
    <property type="entry name" value="RmlC-like_jellyroll"/>
</dbReference>
<dbReference type="CDD" id="cd07010">
    <property type="entry name" value="cupin_PMI_type_I_N_bac"/>
    <property type="match status" value="1"/>
</dbReference>
<dbReference type="InterPro" id="IPR051804">
    <property type="entry name" value="Carb_Metab_Reg_Kinase/Isom"/>
</dbReference>
<dbReference type="PANTHER" id="PTHR42742">
    <property type="entry name" value="TRANSCRIPTIONAL REPRESSOR MPRA"/>
    <property type="match status" value="1"/>
</dbReference>
<dbReference type="PANTHER" id="PTHR42742:SF3">
    <property type="entry name" value="FRUCTOKINASE"/>
    <property type="match status" value="1"/>
</dbReference>
<keyword evidence="2" id="KW-0862">Zinc</keyword>
<dbReference type="eggNOG" id="COG1482">
    <property type="taxonomic scope" value="Bacteria"/>
</dbReference>
<evidence type="ECO:0008006" key="5">
    <source>
        <dbReference type="Google" id="ProtNLM"/>
    </source>
</evidence>
<dbReference type="InterPro" id="IPR011051">
    <property type="entry name" value="RmlC_Cupin_sf"/>
</dbReference>
<dbReference type="EMBL" id="ATIB01000041">
    <property type="protein sequence ID" value="EQB03379.1"/>
    <property type="molecule type" value="Genomic_DNA"/>
</dbReference>
<evidence type="ECO:0000256" key="2">
    <source>
        <dbReference type="ARBA" id="ARBA00022833"/>
    </source>
</evidence>
<evidence type="ECO:0000313" key="4">
    <source>
        <dbReference type="Proteomes" id="UP000015524"/>
    </source>
</evidence>
<keyword evidence="1" id="KW-0479">Metal-binding</keyword>
<dbReference type="Gene3D" id="2.60.120.10">
    <property type="entry name" value="Jelly Rolls"/>
    <property type="match status" value="1"/>
</dbReference>
<evidence type="ECO:0000256" key="1">
    <source>
        <dbReference type="ARBA" id="ARBA00022723"/>
    </source>
</evidence>